<dbReference type="InterPro" id="IPR013656">
    <property type="entry name" value="PAS_4"/>
</dbReference>
<keyword evidence="5" id="KW-0997">Cell inner membrane</keyword>
<evidence type="ECO:0000256" key="5">
    <source>
        <dbReference type="ARBA" id="ARBA00022519"/>
    </source>
</evidence>
<evidence type="ECO:0000259" key="19">
    <source>
        <dbReference type="PROSITE" id="PS50109"/>
    </source>
</evidence>
<dbReference type="Gene3D" id="3.30.450.20">
    <property type="entry name" value="PAS domain"/>
    <property type="match status" value="1"/>
</dbReference>
<dbReference type="Proteomes" id="UP000028931">
    <property type="component" value="Chromosome"/>
</dbReference>
<feature type="domain" description="Histidine kinase" evidence="19">
    <location>
        <begin position="721"/>
        <end position="944"/>
    </location>
</feature>
<dbReference type="HOGENOM" id="CLU_000445_37_3_6"/>
<dbReference type="Pfam" id="PF00512">
    <property type="entry name" value="HisKA"/>
    <property type="match status" value="1"/>
</dbReference>
<dbReference type="SUPFAM" id="SSF47226">
    <property type="entry name" value="Histidine-containing phosphotransfer domain, HPT domain"/>
    <property type="match status" value="1"/>
</dbReference>
<dbReference type="eggNOG" id="COG2205">
    <property type="taxonomic scope" value="Bacteria"/>
</dbReference>
<dbReference type="FunFam" id="3.30.565.10:FF:000010">
    <property type="entry name" value="Sensor histidine kinase RcsC"/>
    <property type="match status" value="1"/>
</dbReference>
<dbReference type="InterPro" id="IPR003661">
    <property type="entry name" value="HisK_dim/P_dom"/>
</dbReference>
<dbReference type="InterPro" id="IPR003594">
    <property type="entry name" value="HATPase_dom"/>
</dbReference>
<evidence type="ECO:0000259" key="23">
    <source>
        <dbReference type="PROSITE" id="PS50894"/>
    </source>
</evidence>
<dbReference type="CDD" id="cd16922">
    <property type="entry name" value="HATPase_EvgS-ArcB-TorS-like"/>
    <property type="match status" value="1"/>
</dbReference>
<keyword evidence="11 24" id="KW-0418">Kinase</keyword>
<dbReference type="PROSITE" id="PS50894">
    <property type="entry name" value="HPT"/>
    <property type="match status" value="1"/>
</dbReference>
<evidence type="ECO:0000256" key="4">
    <source>
        <dbReference type="ARBA" id="ARBA00022475"/>
    </source>
</evidence>
<keyword evidence="6 17" id="KW-0597">Phosphoprotein</keyword>
<feature type="signal peptide" evidence="18">
    <location>
        <begin position="1"/>
        <end position="25"/>
    </location>
</feature>
<keyword evidence="8" id="KW-0812">Transmembrane</keyword>
<dbReference type="CDD" id="cd00130">
    <property type="entry name" value="PAS"/>
    <property type="match status" value="1"/>
</dbReference>
<gene>
    <name evidence="24" type="ORF">PSAKL28_15970</name>
</gene>
<keyword evidence="14" id="KW-0902">Two-component regulatory system</keyword>
<dbReference type="PANTHER" id="PTHR43047">
    <property type="entry name" value="TWO-COMPONENT HISTIDINE PROTEIN KINASE"/>
    <property type="match status" value="1"/>
</dbReference>
<dbReference type="PROSITE" id="PS50112">
    <property type="entry name" value="PAS"/>
    <property type="match status" value="1"/>
</dbReference>
<evidence type="ECO:0000256" key="6">
    <source>
        <dbReference type="ARBA" id="ARBA00022553"/>
    </source>
</evidence>
<dbReference type="PANTHER" id="PTHR43047:SF72">
    <property type="entry name" value="OSMOSENSING HISTIDINE PROTEIN KINASE SLN1"/>
    <property type="match status" value="1"/>
</dbReference>
<evidence type="ECO:0000256" key="13">
    <source>
        <dbReference type="ARBA" id="ARBA00022989"/>
    </source>
</evidence>
<proteinExistence type="predicted"/>
<dbReference type="Pfam" id="PF02518">
    <property type="entry name" value="HATPase_c"/>
    <property type="match status" value="1"/>
</dbReference>
<dbReference type="SUPFAM" id="SSF47384">
    <property type="entry name" value="Homodimeric domain of signal transducing histidine kinase"/>
    <property type="match status" value="1"/>
</dbReference>
<evidence type="ECO:0000256" key="12">
    <source>
        <dbReference type="ARBA" id="ARBA00022840"/>
    </source>
</evidence>
<dbReference type="PROSITE" id="PS51257">
    <property type="entry name" value="PROKAR_LIPOPROTEIN"/>
    <property type="match status" value="1"/>
</dbReference>
<dbReference type="Pfam" id="PF00497">
    <property type="entry name" value="SBP_bac_3"/>
    <property type="match status" value="2"/>
</dbReference>
<reference evidence="24 25" key="1">
    <citation type="submission" date="2014-07" db="EMBL/GenBank/DDBJ databases">
        <authorList>
            <person name="Lee K."/>
            <person name="Lim J.Y."/>
            <person name="Hwang I."/>
        </authorList>
    </citation>
    <scope>NUCLEOTIDE SEQUENCE [LARGE SCALE GENOMIC DNA]</scope>
    <source>
        <strain evidence="24 25">KL28</strain>
    </source>
</reference>
<comment type="subcellular location">
    <subcellularLocation>
        <location evidence="2">Cell inner membrane</location>
        <topology evidence="2">Multi-pass membrane protein</topology>
    </subcellularLocation>
</comment>
<protein>
    <recommendedName>
        <fullName evidence="3">histidine kinase</fullName>
        <ecNumber evidence="3">2.7.13.3</ecNumber>
    </recommendedName>
</protein>
<comment type="catalytic activity">
    <reaction evidence="1">
        <text>ATP + protein L-histidine = ADP + protein N-phospho-L-histidine.</text>
        <dbReference type="EC" id="2.7.13.3"/>
    </reaction>
</comment>
<dbReference type="InterPro" id="IPR036890">
    <property type="entry name" value="HATPase_C_sf"/>
</dbReference>
<dbReference type="SMART" id="SM00448">
    <property type="entry name" value="REC"/>
    <property type="match status" value="1"/>
</dbReference>
<dbReference type="CDD" id="cd13707">
    <property type="entry name" value="PBP2_BvgS_D2"/>
    <property type="match status" value="1"/>
</dbReference>
<dbReference type="EMBL" id="CP009048">
    <property type="protein sequence ID" value="AIL60822.1"/>
    <property type="molecule type" value="Genomic_DNA"/>
</dbReference>
<organism evidence="24 25">
    <name type="scientific">Pseudomonas alkylphenolica</name>
    <dbReference type="NCBI Taxonomy" id="237609"/>
    <lineage>
        <taxon>Bacteria</taxon>
        <taxon>Pseudomonadati</taxon>
        <taxon>Pseudomonadota</taxon>
        <taxon>Gammaproteobacteria</taxon>
        <taxon>Pseudomonadales</taxon>
        <taxon>Pseudomonadaceae</taxon>
        <taxon>Pseudomonas</taxon>
    </lineage>
</organism>
<dbReference type="SMART" id="SM00388">
    <property type="entry name" value="HisKA"/>
    <property type="match status" value="1"/>
</dbReference>
<keyword evidence="15" id="KW-0472">Membrane</keyword>
<dbReference type="InterPro" id="IPR008207">
    <property type="entry name" value="Sig_transdc_His_kin_Hpt_dom"/>
</dbReference>
<evidence type="ECO:0000259" key="20">
    <source>
        <dbReference type="PROSITE" id="PS50110"/>
    </source>
</evidence>
<dbReference type="Pfam" id="PF00072">
    <property type="entry name" value="Response_reg"/>
    <property type="match status" value="1"/>
</dbReference>
<evidence type="ECO:0000256" key="3">
    <source>
        <dbReference type="ARBA" id="ARBA00012438"/>
    </source>
</evidence>
<evidence type="ECO:0000256" key="7">
    <source>
        <dbReference type="ARBA" id="ARBA00022679"/>
    </source>
</evidence>
<dbReference type="CDD" id="cd00088">
    <property type="entry name" value="HPT"/>
    <property type="match status" value="1"/>
</dbReference>
<dbReference type="InterPro" id="IPR005467">
    <property type="entry name" value="His_kinase_dom"/>
</dbReference>
<dbReference type="GO" id="GO:0009927">
    <property type="term" value="F:histidine phosphotransfer kinase activity"/>
    <property type="evidence" value="ECO:0007669"/>
    <property type="project" value="TreeGrafter"/>
</dbReference>
<dbReference type="CDD" id="cd00082">
    <property type="entry name" value="HisKA"/>
    <property type="match status" value="1"/>
</dbReference>
<evidence type="ECO:0000259" key="21">
    <source>
        <dbReference type="PROSITE" id="PS50112"/>
    </source>
</evidence>
<name>A0A077F5Q2_9PSED</name>
<dbReference type="InterPro" id="IPR035965">
    <property type="entry name" value="PAS-like_dom_sf"/>
</dbReference>
<dbReference type="InterPro" id="IPR049870">
    <property type="entry name" value="BvgS-like_periplasmic1"/>
</dbReference>
<dbReference type="GO" id="GO:0000155">
    <property type="term" value="F:phosphorelay sensor kinase activity"/>
    <property type="evidence" value="ECO:0007669"/>
    <property type="project" value="InterPro"/>
</dbReference>
<accession>A0A077F5Q2</accession>
<evidence type="ECO:0000256" key="10">
    <source>
        <dbReference type="ARBA" id="ARBA00022741"/>
    </source>
</evidence>
<dbReference type="InterPro" id="IPR011006">
    <property type="entry name" value="CheY-like_superfamily"/>
</dbReference>
<keyword evidence="4" id="KW-1003">Cell membrane</keyword>
<evidence type="ECO:0000259" key="22">
    <source>
        <dbReference type="PROSITE" id="PS50113"/>
    </source>
</evidence>
<dbReference type="SMART" id="SM00062">
    <property type="entry name" value="PBPb"/>
    <property type="match status" value="2"/>
</dbReference>
<dbReference type="Pfam" id="PF08448">
    <property type="entry name" value="PAS_4"/>
    <property type="match status" value="1"/>
</dbReference>
<dbReference type="PRINTS" id="PR00344">
    <property type="entry name" value="BCTRLSENSOR"/>
</dbReference>
<evidence type="ECO:0000256" key="8">
    <source>
        <dbReference type="ARBA" id="ARBA00022692"/>
    </source>
</evidence>
<feature type="domain" description="PAC" evidence="22">
    <location>
        <begin position="652"/>
        <end position="703"/>
    </location>
</feature>
<evidence type="ECO:0000256" key="9">
    <source>
        <dbReference type="ARBA" id="ARBA00022729"/>
    </source>
</evidence>
<dbReference type="InterPro" id="IPR004358">
    <property type="entry name" value="Sig_transdc_His_kin-like_C"/>
</dbReference>
<feature type="modified residue" description="4-aspartylphosphate" evidence="17">
    <location>
        <position position="1015"/>
    </location>
</feature>
<keyword evidence="13" id="KW-1133">Transmembrane helix</keyword>
<dbReference type="InterPro" id="IPR049871">
    <property type="entry name" value="BvgS-like_periplasmic2"/>
</dbReference>
<dbReference type="PROSITE" id="PS50110">
    <property type="entry name" value="RESPONSE_REGULATORY"/>
    <property type="match status" value="1"/>
</dbReference>
<dbReference type="InterPro" id="IPR001789">
    <property type="entry name" value="Sig_transdc_resp-reg_receiver"/>
</dbReference>
<keyword evidence="10" id="KW-0547">Nucleotide-binding</keyword>
<keyword evidence="7" id="KW-0808">Transferase</keyword>
<dbReference type="AlphaFoldDB" id="A0A077F5Q2"/>
<dbReference type="CDD" id="cd17546">
    <property type="entry name" value="REC_hyHK_CKI1_RcsC-like"/>
    <property type="match status" value="1"/>
</dbReference>
<dbReference type="OrthoDB" id="9797243at2"/>
<dbReference type="SMART" id="SM00387">
    <property type="entry name" value="HATPase_c"/>
    <property type="match status" value="1"/>
</dbReference>
<dbReference type="InterPro" id="IPR000700">
    <property type="entry name" value="PAS-assoc_C"/>
</dbReference>
<evidence type="ECO:0000256" key="14">
    <source>
        <dbReference type="ARBA" id="ARBA00023012"/>
    </source>
</evidence>
<dbReference type="InterPro" id="IPR001638">
    <property type="entry name" value="Solute-binding_3/MltF_N"/>
</dbReference>
<evidence type="ECO:0000256" key="11">
    <source>
        <dbReference type="ARBA" id="ARBA00022777"/>
    </source>
</evidence>
<evidence type="ECO:0000256" key="17">
    <source>
        <dbReference type="PROSITE-ProRule" id="PRU00169"/>
    </source>
</evidence>
<evidence type="ECO:0000313" key="25">
    <source>
        <dbReference type="Proteomes" id="UP000028931"/>
    </source>
</evidence>
<keyword evidence="9 18" id="KW-0732">Signal</keyword>
<dbReference type="RefSeq" id="WP_038608823.1">
    <property type="nucleotide sequence ID" value="NZ_CP009048.1"/>
</dbReference>
<feature type="domain" description="PAS" evidence="21">
    <location>
        <begin position="577"/>
        <end position="657"/>
    </location>
</feature>
<dbReference type="Gene3D" id="3.30.565.10">
    <property type="entry name" value="Histidine kinase-like ATPase, C-terminal domain"/>
    <property type="match status" value="1"/>
</dbReference>
<dbReference type="Gene3D" id="1.20.120.160">
    <property type="entry name" value="HPT domain"/>
    <property type="match status" value="1"/>
</dbReference>
<dbReference type="GO" id="GO:0005886">
    <property type="term" value="C:plasma membrane"/>
    <property type="evidence" value="ECO:0007669"/>
    <property type="project" value="UniProtKB-SubCell"/>
</dbReference>
<feature type="domain" description="Response regulatory" evidence="20">
    <location>
        <begin position="966"/>
        <end position="1085"/>
    </location>
</feature>
<dbReference type="SUPFAM" id="SSF55785">
    <property type="entry name" value="PYP-like sensor domain (PAS domain)"/>
    <property type="match status" value="1"/>
</dbReference>
<dbReference type="InterPro" id="IPR036641">
    <property type="entry name" value="HPT_dom_sf"/>
</dbReference>
<feature type="modified residue" description="Phosphohistidine" evidence="16">
    <location>
        <position position="1150"/>
    </location>
</feature>
<dbReference type="Gene3D" id="3.40.50.2300">
    <property type="match status" value="1"/>
</dbReference>
<dbReference type="SUPFAM" id="SSF53850">
    <property type="entry name" value="Periplasmic binding protein-like II"/>
    <property type="match status" value="2"/>
</dbReference>
<dbReference type="SMART" id="SM00091">
    <property type="entry name" value="PAS"/>
    <property type="match status" value="1"/>
</dbReference>
<sequence>MPSRTLYCCLCSLLACLYLLPTAYADDVQASQHRLLSRSQPVSVNLPLSSAQRRWIAGKKQLLLGTSAPDYPPFDMTASGRDYEGLTADIAGILQNTLRLPIQVRRFASRQEAVKALTLGQIDLLGSANGFEASTPGVVLSRPYAIDQPVLVTRENESRPLDTGLAGLRLSMVYHYLPLAEVRANYPKATIQTYPSYLNALNAVAFDQADVFLGDTISTHYMINQGHLQNVKMANFSKHEPVGFSFAVQQSNPTLLQLINATLDNLSSTTRKDIFKRWSAGSDLLLTDRKLQLSQREEHWLSKHPVVRVVVNETAAPLTFFDNTGNFRGIAADLLELIRLRTGLRFEVQRASGISDMIDRVNHNQADVIAAISPSKHRESTLHISRPYLENSYVLVTRTGADQPTSLEQLSARRVALTRDSPLVDRLRARAAGIQLVETESAAHSASLLASGHVDAAIMALINANFSLATQHGLVIRASVGAEPATFSMATARHSQELASILNKALLSIAPEELGVINSRWRGYSTETDAYWSKYHQLVLQIVLGTSVLLLLSLAWNAWMRRQIKQREAAERALGDQLEFMRTLLNGTPHPMYVRDREGLLQSCNDSYLEAVQLQLDEVLGKRLDDGALGDSGYASQIQADYQQVMREGVPLIIDRPLLINDRTMTIYHWILPYRDSLGEVQGIIGGWIDISERRQLIQDLSQAKQQADDANRAKSTFLATISHEIRTPMNAILGMLELALEKADQGQLDRPAVEVAYSSANDLLALIGDILDIARIESGHLGLALERVGLRALVESVGRVFDGLARQKNLRLMIRIAPSAHVDVHLDPLRMKQILSNMVSNAIKFTEQGQVIIELSLEPGPEPDLARLELSVQDTGIGIRDEDQQRLFLPFAQANPDSKLARSGTGLGLSISRDLCHLMGGNLTLHSVFGQGTRVQVSMPVTLMTSPPGEPAVIAEPCLSVAALKVLVVDDHPANLLLLTQQLNYLGLQHRSVDNGLEALEIWRREAFDVLIIDCNMPGIDGYQLAQAIRADENAQQWPRCTLLGYTANAQPEVRRQCLQAGMDDCLLKPISLKALGQRLARIQPLPQRAGAAHSALFDLQGLEPVVGNSAIDLQALLKQLQQSFSKDRIALAELDPERQTDRLKDEAHRILGAARIIQANALIDACEQLESDCQANAPVPTLELHQQQLTAAMAEVEQALERHLHPEGSASATAKVS</sequence>
<dbReference type="PROSITE" id="PS50109">
    <property type="entry name" value="HIS_KIN"/>
    <property type="match status" value="1"/>
</dbReference>
<dbReference type="EC" id="2.7.13.3" evidence="3"/>
<keyword evidence="12" id="KW-0067">ATP-binding</keyword>
<dbReference type="eggNOG" id="COG0834">
    <property type="taxonomic scope" value="Bacteria"/>
</dbReference>
<evidence type="ECO:0000256" key="16">
    <source>
        <dbReference type="PROSITE-ProRule" id="PRU00110"/>
    </source>
</evidence>
<dbReference type="KEGG" id="palk:PSAKL28_15970"/>
<evidence type="ECO:0000256" key="1">
    <source>
        <dbReference type="ARBA" id="ARBA00000085"/>
    </source>
</evidence>
<feature type="domain" description="HPt" evidence="23">
    <location>
        <begin position="1111"/>
        <end position="1209"/>
    </location>
</feature>
<dbReference type="CDD" id="cd13705">
    <property type="entry name" value="PBP2_BvgS_D1"/>
    <property type="match status" value="1"/>
</dbReference>
<evidence type="ECO:0000313" key="24">
    <source>
        <dbReference type="EMBL" id="AIL60822.1"/>
    </source>
</evidence>
<dbReference type="GO" id="GO:0005524">
    <property type="term" value="F:ATP binding"/>
    <property type="evidence" value="ECO:0007669"/>
    <property type="project" value="UniProtKB-KW"/>
</dbReference>
<evidence type="ECO:0000256" key="15">
    <source>
        <dbReference type="ARBA" id="ARBA00023136"/>
    </source>
</evidence>
<evidence type="ECO:0000256" key="2">
    <source>
        <dbReference type="ARBA" id="ARBA00004429"/>
    </source>
</evidence>
<dbReference type="Gene3D" id="1.10.287.130">
    <property type="match status" value="1"/>
</dbReference>
<dbReference type="Pfam" id="PF01627">
    <property type="entry name" value="Hpt"/>
    <property type="match status" value="1"/>
</dbReference>
<evidence type="ECO:0000256" key="18">
    <source>
        <dbReference type="SAM" id="SignalP"/>
    </source>
</evidence>
<dbReference type="SUPFAM" id="SSF55874">
    <property type="entry name" value="ATPase domain of HSP90 chaperone/DNA topoisomerase II/histidine kinase"/>
    <property type="match status" value="1"/>
</dbReference>
<feature type="chain" id="PRO_5001717986" description="histidine kinase" evidence="18">
    <location>
        <begin position="26"/>
        <end position="1219"/>
    </location>
</feature>
<dbReference type="InterPro" id="IPR000014">
    <property type="entry name" value="PAS"/>
</dbReference>
<dbReference type="Gene3D" id="3.40.190.10">
    <property type="entry name" value="Periplasmic binding protein-like II"/>
    <property type="match status" value="4"/>
</dbReference>
<dbReference type="InterPro" id="IPR036097">
    <property type="entry name" value="HisK_dim/P_sf"/>
</dbReference>
<dbReference type="PROSITE" id="PS50113">
    <property type="entry name" value="PAC"/>
    <property type="match status" value="1"/>
</dbReference>
<dbReference type="SUPFAM" id="SSF52172">
    <property type="entry name" value="CheY-like"/>
    <property type="match status" value="1"/>
</dbReference>